<keyword evidence="3" id="KW-1185">Reference proteome</keyword>
<accession>A0ABX3CGD1</accession>
<evidence type="ECO:0000313" key="3">
    <source>
        <dbReference type="Proteomes" id="UP000180280"/>
    </source>
</evidence>
<feature type="domain" description="AbiTii" evidence="1">
    <location>
        <begin position="16"/>
        <end position="193"/>
    </location>
</feature>
<organism evidence="2 3">
    <name type="scientific">Chromobacterium sphagni</name>
    <dbReference type="NCBI Taxonomy" id="1903179"/>
    <lineage>
        <taxon>Bacteria</taxon>
        <taxon>Pseudomonadati</taxon>
        <taxon>Pseudomonadota</taxon>
        <taxon>Betaproteobacteria</taxon>
        <taxon>Neisseriales</taxon>
        <taxon>Chromobacteriaceae</taxon>
        <taxon>Chromobacterium</taxon>
    </lineage>
</organism>
<comment type="caution">
    <text evidence="2">The sequence shown here is derived from an EMBL/GenBank/DDBJ whole genome shotgun (WGS) entry which is preliminary data.</text>
</comment>
<name>A0ABX3CGD1_9NEIS</name>
<evidence type="ECO:0000259" key="1">
    <source>
        <dbReference type="Pfam" id="PF18864"/>
    </source>
</evidence>
<dbReference type="Proteomes" id="UP000180280">
    <property type="component" value="Unassembled WGS sequence"/>
</dbReference>
<protein>
    <recommendedName>
        <fullName evidence="1">AbiTii domain-containing protein</fullName>
    </recommendedName>
</protein>
<dbReference type="InterPro" id="IPR041304">
    <property type="entry name" value="AbiTii"/>
</dbReference>
<evidence type="ECO:0000313" key="2">
    <source>
        <dbReference type="EMBL" id="OHX21163.1"/>
    </source>
</evidence>
<gene>
    <name evidence="2" type="ORF">BI344_01070</name>
</gene>
<reference evidence="2 3" key="1">
    <citation type="submission" date="2016-09" db="EMBL/GenBank/DDBJ databases">
        <title>Chromobacterium muskegensis sp. nov., an insecticidal bacterium isolated from Sphagnum bogs.</title>
        <authorList>
            <person name="Sparks M.E."/>
            <person name="Blackburn M.B."/>
            <person name="Gundersen-Rindal D.E."/>
            <person name="Mitchell A."/>
            <person name="Farrar R."/>
            <person name="Kuhar D."/>
        </authorList>
    </citation>
    <scope>NUCLEOTIDE SEQUENCE [LARGE SCALE GENOMIC DNA]</scope>
    <source>
        <strain evidence="2 3">14B-1</strain>
    </source>
</reference>
<dbReference type="EMBL" id="MKCT01000001">
    <property type="protein sequence ID" value="OHX21163.1"/>
    <property type="molecule type" value="Genomic_DNA"/>
</dbReference>
<dbReference type="Pfam" id="PF18864">
    <property type="entry name" value="AbiTii"/>
    <property type="match status" value="1"/>
</dbReference>
<sequence>MDIYFILAVIQGARMSLLHEIQAAVLQEGADLGPILLRLRLLAARIGSQPLAEWVRHESEGYPRDAELPDYRFIPVSYTANFSGPFGSGIKNAPISPYLVKKFAGEQWVRNEMRESIAAVDDLLATAEEGGHLGINAADLILLFQGKVYPDYACNSVTGTIPRSSLASIRHAVRSRVLELTLELEKSVPDAAAVVIGPAALPSVPSAAAATQIAQQIIYGNFTSIAATGDGATIQVAVAPHDARSLTQFLTGSGMAEEDAQELARLAASEMPESNEEPMGPQVRNWFVENLKKAASGTWKMGVAVATDVVKEALLKYYGLK</sequence>
<proteinExistence type="predicted"/>